<dbReference type="SMART" id="SM00119">
    <property type="entry name" value="HECTc"/>
    <property type="match status" value="1"/>
</dbReference>
<feature type="active site" description="Glycyl thioester intermediate" evidence="22">
    <location>
        <position position="823"/>
    </location>
</feature>
<proteinExistence type="inferred from homology"/>
<reference evidence="25" key="1">
    <citation type="submission" date="2019-10" db="EMBL/GenBank/DDBJ databases">
        <title>The sequence and de novo assembly of the wild yak genome.</title>
        <authorList>
            <person name="Liu Y."/>
        </authorList>
    </citation>
    <scope>NUCLEOTIDE SEQUENCE [LARGE SCALE GENOMIC DNA]</scope>
    <source>
        <strain evidence="25">WY2019</strain>
    </source>
</reference>
<evidence type="ECO:0000256" key="4">
    <source>
        <dbReference type="ARBA" id="ARBA00004906"/>
    </source>
</evidence>
<evidence type="ECO:0000256" key="21">
    <source>
        <dbReference type="ARBA" id="ARBA00083732"/>
    </source>
</evidence>
<dbReference type="InterPro" id="IPR029044">
    <property type="entry name" value="Nucleotide-diphossugar_trans"/>
</dbReference>
<dbReference type="InterPro" id="IPR056764">
    <property type="entry name" value="LbH_EIF2B3/5"/>
</dbReference>
<accession>A0A6B0RDJ0</accession>
<dbReference type="Pfam" id="PF00483">
    <property type="entry name" value="NTP_transferase"/>
    <property type="match status" value="1"/>
</dbReference>
<dbReference type="CDD" id="cd04198">
    <property type="entry name" value="eIF-2B_gamma_N"/>
    <property type="match status" value="1"/>
</dbReference>
<dbReference type="GO" id="GO:0061630">
    <property type="term" value="F:ubiquitin protein ligase activity"/>
    <property type="evidence" value="ECO:0007669"/>
    <property type="project" value="UniProtKB-EC"/>
</dbReference>
<dbReference type="GO" id="GO:0003743">
    <property type="term" value="F:translation initiation factor activity"/>
    <property type="evidence" value="ECO:0007669"/>
    <property type="project" value="UniProtKB-KW"/>
</dbReference>
<evidence type="ECO:0000259" key="23">
    <source>
        <dbReference type="PROSITE" id="PS50237"/>
    </source>
</evidence>
<evidence type="ECO:0000256" key="20">
    <source>
        <dbReference type="ARBA" id="ARBA00077382"/>
    </source>
</evidence>
<evidence type="ECO:0000256" key="8">
    <source>
        <dbReference type="ARBA" id="ARBA00022540"/>
    </source>
</evidence>
<sequence>MAGPGPGAALESPRQLLGRVRFLAEAAKSLRAGRPLPAALAFVPREVLYKLYKDPAGPSRVLLPVWEAEGLGLRVGATGPAPGTGSGALRAARDSIELRRGACVRTTGEELCNGHGLWVKLTKEQLAEHLGDCGLDEGWLLVCRPAEGGARLVPIDTPDHLQRQQQLFGVDYRPVLRWEQVVDLTYSHRLGSRPQPAEAYTEAVQRLLYVPPTWTYECDEDLIHFLYDHLGKEDENLGSVKQYVESIDVSSYTEEFNVSCLTDSNADTYWESDGSQCQHWVRLTMKKGTIVKKLLLTVDTTDDNFMPKRVVVYGGEGDNLKKLSDVSIDETLIGDVCVLEDMTVHLPIIEIRIVECRDDGIDVRLRGVKIKSSRQRELGLNADLFQPTNLVRYPRLEGTDPEVLYRRAVLLQRFIKILDSVLHHLVPAWDHTLGTFSEIKQVKQFLLLSRQRPGLVAQCLRDSESSKPSFMPRLYINRRLAMEHRACPLRDPACKNAVFTQVYEGLKPSDKYEKPLDYRWPMRYDQWWECKFIAEGIIDQGGGFRDSLADMSEELCPSSADTPVPLPFFVRTANQGNGTGEARDMYVPNPSCRDFAKYEWIGQLMGAALRGKEFLVLALPGFVWKQLSGEEVSWSKDFPAVDSVLVKLLEVMEGMDKETFEFKFGKELTFTTVLSDQQVVELIPGGSGIVVGYEDRSRFIQLVQKARLEESKEQVAAMQAGLLKVVPQAVLDLLTWQELEKKVCGDPEVTVDALRKLTRFEDFEPSDTRVQYFWEALNNFTNEDRSRFLRFVTGRSRLPARIYIYPDKLGYETTDALPESSTCSSTLFLPHYASAKVCEEKLRYAAYNCVAIDTDMSPWEEERPGQHEPAGGSLFLFLKMEFQAVVMAVGGGSRMTDLTSSIPKPLLPVGNKPLIWYPLNLLERVGFEEVIVITTKDVQKALCADFNKMKMKLDIVCIPDEADMGTADSLRHIYQKLKTDVLVLSCDLITDVALHEVVDLFRAHDASLAMLMRKGQESLEPVPGQKGKKKAVEQRDFVGVDSTGKRLLFMANEADLDEELIIKGSILQKHPRIRFHTGLVDAHLYCLKKYVVDFLMENKSITSIRSELIPYLVRKQFSSASSQQGQEEKEEDLKKKELKSLDIYSFIKEANTLTLAPYDTCWNACRGDSWEGLSRSQVRCYVHIMKEGLCSRVSTLGLYMEANRQVSKLLPVICPEESLIHSSAQIVSKHMVGADSLIGPDTQVGEKSSIKHSVIGSSCVIRDRVTVTNCLLMNSVTVEEGSNIQSSIICNDAVIEKGADIKNCLIGSSQRIEAKAKRVNVIVGNDQFLEI</sequence>
<evidence type="ECO:0000256" key="2">
    <source>
        <dbReference type="ARBA" id="ARBA00004514"/>
    </source>
</evidence>
<evidence type="ECO:0000256" key="1">
    <source>
        <dbReference type="ARBA" id="ARBA00000885"/>
    </source>
</evidence>
<dbReference type="Gene3D" id="2.60.120.260">
    <property type="entry name" value="Galactose-binding domain-like"/>
    <property type="match status" value="1"/>
</dbReference>
<keyword evidence="13" id="KW-0007">Acetylation</keyword>
<dbReference type="CDD" id="cd08666">
    <property type="entry name" value="APC10-HECTD3"/>
    <property type="match status" value="1"/>
</dbReference>
<feature type="domain" description="DOC" evidence="24">
    <location>
        <begin position="219"/>
        <end position="397"/>
    </location>
</feature>
<keyword evidence="8" id="KW-0396">Initiation factor</keyword>
<evidence type="ECO:0000256" key="13">
    <source>
        <dbReference type="ARBA" id="ARBA00022990"/>
    </source>
</evidence>
<dbReference type="PROSITE" id="PS51284">
    <property type="entry name" value="DOC"/>
    <property type="match status" value="1"/>
</dbReference>
<evidence type="ECO:0000313" key="26">
    <source>
        <dbReference type="Proteomes" id="UP000322234"/>
    </source>
</evidence>
<dbReference type="GO" id="GO:0005829">
    <property type="term" value="C:cytosol"/>
    <property type="evidence" value="ECO:0007669"/>
    <property type="project" value="UniProtKB-SubCell"/>
</dbReference>
<evidence type="ECO:0000256" key="7">
    <source>
        <dbReference type="ARBA" id="ARBA00022490"/>
    </source>
</evidence>
<evidence type="ECO:0000313" key="25">
    <source>
        <dbReference type="EMBL" id="MXQ88238.1"/>
    </source>
</evidence>
<evidence type="ECO:0000256" key="14">
    <source>
        <dbReference type="ARBA" id="ARBA00044196"/>
    </source>
</evidence>
<evidence type="ECO:0000256" key="22">
    <source>
        <dbReference type="PROSITE-ProRule" id="PRU00104"/>
    </source>
</evidence>
<dbReference type="GO" id="GO:0048471">
    <property type="term" value="C:perinuclear region of cytoplasm"/>
    <property type="evidence" value="ECO:0007669"/>
    <property type="project" value="UniProtKB-SubCell"/>
</dbReference>
<evidence type="ECO:0000259" key="24">
    <source>
        <dbReference type="PROSITE" id="PS51284"/>
    </source>
</evidence>
<evidence type="ECO:0000256" key="9">
    <source>
        <dbReference type="ARBA" id="ARBA00022553"/>
    </source>
</evidence>
<dbReference type="SUPFAM" id="SSF49785">
    <property type="entry name" value="Galactose-binding domain-like"/>
    <property type="match status" value="1"/>
</dbReference>
<evidence type="ECO:0000256" key="6">
    <source>
        <dbReference type="ARBA" id="ARBA00012485"/>
    </source>
</evidence>
<dbReference type="SMART" id="SM01337">
    <property type="entry name" value="APC10"/>
    <property type="match status" value="1"/>
</dbReference>
<gene>
    <name evidence="25" type="ORF">E5288_WYG017146</name>
</gene>
<comment type="pathway">
    <text evidence="4">Protein modification; protein ubiquitination.</text>
</comment>
<keyword evidence="11 22" id="KW-0833">Ubl conjugation pathway</keyword>
<evidence type="ECO:0000256" key="10">
    <source>
        <dbReference type="ARBA" id="ARBA00022679"/>
    </source>
</evidence>
<dbReference type="EC" id="2.3.2.26" evidence="6"/>
<evidence type="ECO:0000256" key="11">
    <source>
        <dbReference type="ARBA" id="ARBA00022786"/>
    </source>
</evidence>
<keyword evidence="7" id="KW-0963">Cytoplasm</keyword>
<dbReference type="PANTHER" id="PTHR46654:SF1">
    <property type="entry name" value="E3 UBIQUITIN-PROTEIN LIGASE HECTD3"/>
    <property type="match status" value="1"/>
</dbReference>
<keyword evidence="12" id="KW-0648">Protein biosynthesis</keyword>
<organism evidence="25 26">
    <name type="scientific">Bos mutus</name>
    <name type="common">wild yak</name>
    <dbReference type="NCBI Taxonomy" id="72004"/>
    <lineage>
        <taxon>Eukaryota</taxon>
        <taxon>Metazoa</taxon>
        <taxon>Chordata</taxon>
        <taxon>Craniata</taxon>
        <taxon>Vertebrata</taxon>
        <taxon>Euteleostomi</taxon>
        <taxon>Mammalia</taxon>
        <taxon>Eutheria</taxon>
        <taxon>Laurasiatheria</taxon>
        <taxon>Artiodactyla</taxon>
        <taxon>Ruminantia</taxon>
        <taxon>Pecora</taxon>
        <taxon>Bovidae</taxon>
        <taxon>Bovinae</taxon>
        <taxon>Bos</taxon>
    </lineage>
</organism>
<protein>
    <recommendedName>
        <fullName evidence="19">E3 ubiquitin-protein ligase HECTD3</fullName>
        <ecNumber evidence="6">2.3.2.26</ecNumber>
    </recommendedName>
    <alternativeName>
        <fullName evidence="20">HECT domain-containing protein 3</fullName>
    </alternativeName>
    <alternativeName>
        <fullName evidence="21">HECT-type E3 ubiquitin transferase HECTD3</fullName>
    </alternativeName>
    <alternativeName>
        <fullName evidence="14">Translation initiation factor eIF2B subunit gamma</fullName>
    </alternativeName>
    <alternativeName>
        <fullName evidence="15">eIF2B GDP-GTP exchange factor subunit gamma</fullName>
    </alternativeName>
</protein>
<dbReference type="PANTHER" id="PTHR46654">
    <property type="entry name" value="E3 UBIQUITIN-PROTEIN LIGASE HECTD3"/>
    <property type="match status" value="1"/>
</dbReference>
<dbReference type="FunFam" id="3.90.550.10:FF:000105">
    <property type="entry name" value="translation initiation factor eIF-2B subunit gamma"/>
    <property type="match status" value="1"/>
</dbReference>
<dbReference type="InterPro" id="IPR004939">
    <property type="entry name" value="APC_su10/DOC_dom"/>
</dbReference>
<evidence type="ECO:0000256" key="5">
    <source>
        <dbReference type="ARBA" id="ARBA00007878"/>
    </source>
</evidence>
<comment type="similarity">
    <text evidence="5">Belongs to the eIF-2B gamma/epsilon subunits family.</text>
</comment>
<evidence type="ECO:0000256" key="15">
    <source>
        <dbReference type="ARBA" id="ARBA00044229"/>
    </source>
</evidence>
<evidence type="ECO:0000256" key="12">
    <source>
        <dbReference type="ARBA" id="ARBA00022917"/>
    </source>
</evidence>
<keyword evidence="26" id="KW-1185">Reference proteome</keyword>
<evidence type="ECO:0000256" key="17">
    <source>
        <dbReference type="ARBA" id="ARBA00046432"/>
    </source>
</evidence>
<evidence type="ECO:0000256" key="3">
    <source>
        <dbReference type="ARBA" id="ARBA00004556"/>
    </source>
</evidence>
<dbReference type="CDD" id="cd04652">
    <property type="entry name" value="LbH_eIF2B_gamma_C"/>
    <property type="match status" value="1"/>
</dbReference>
<dbReference type="Gene3D" id="3.90.1750.10">
    <property type="entry name" value="Hect, E3 ligase catalytic domains"/>
    <property type="match status" value="1"/>
</dbReference>
<dbReference type="InterPro" id="IPR035983">
    <property type="entry name" value="Hect_E3_ubiquitin_ligase"/>
</dbReference>
<dbReference type="SUPFAM" id="SSF53448">
    <property type="entry name" value="Nucleotide-diphospho-sugar transferases"/>
    <property type="match status" value="1"/>
</dbReference>
<comment type="subcellular location">
    <subcellularLocation>
        <location evidence="2">Cytoplasm</location>
        <location evidence="2">Cytosol</location>
    </subcellularLocation>
    <subcellularLocation>
        <location evidence="3">Cytoplasm</location>
        <location evidence="3">Perinuclear region</location>
    </subcellularLocation>
</comment>
<name>A0A6B0RDJ0_9CETA</name>
<dbReference type="FunFam" id="3.30.2410.10:FF:000018">
    <property type="entry name" value="Putative E3 ubiquitin-protein ligase HECTD3"/>
    <property type="match status" value="1"/>
</dbReference>
<dbReference type="GO" id="GO:0007417">
    <property type="term" value="P:central nervous system development"/>
    <property type="evidence" value="ECO:0007669"/>
    <property type="project" value="UniProtKB-ARBA"/>
</dbReference>
<dbReference type="SUPFAM" id="SSF56204">
    <property type="entry name" value="Hect, E3 ligase catalytic domain"/>
    <property type="match status" value="1"/>
</dbReference>
<dbReference type="GO" id="GO:0005851">
    <property type="term" value="C:eukaryotic translation initiation factor 2B complex"/>
    <property type="evidence" value="ECO:0007669"/>
    <property type="project" value="UniProtKB-ARBA"/>
</dbReference>
<dbReference type="Pfam" id="PF03256">
    <property type="entry name" value="ANAPC10"/>
    <property type="match status" value="1"/>
</dbReference>
<dbReference type="EMBL" id="VBQZ03000044">
    <property type="protein sequence ID" value="MXQ88238.1"/>
    <property type="molecule type" value="Genomic_DNA"/>
</dbReference>
<comment type="catalytic activity">
    <reaction evidence="1">
        <text>S-ubiquitinyl-[E2 ubiquitin-conjugating enzyme]-L-cysteine + [acceptor protein]-L-lysine = [E2 ubiquitin-conjugating enzyme]-L-cysteine + N(6)-ubiquitinyl-[acceptor protein]-L-lysine.</text>
        <dbReference type="EC" id="2.3.2.26"/>
    </reaction>
</comment>
<dbReference type="InterPro" id="IPR000569">
    <property type="entry name" value="HECT_dom"/>
</dbReference>
<feature type="domain" description="HECT" evidence="23">
    <location>
        <begin position="512"/>
        <end position="857"/>
    </location>
</feature>
<comment type="function">
    <text evidence="16">Acts as a component of the translation initiation factor 2B (eIF2B) complex, which catalyzes the exchange of GDP for GTP on the eukaryotic initiation factor 2 (eIF2) complex gamma subunit. Its guanine nucleotide exchange factor activity is repressed when bound to eIF2 complex phosphorylated on the alpha subunit, thereby limiting the amount of methionyl-initiator methionine tRNA available to the ribosome and consequently global translation is repressed.</text>
</comment>
<dbReference type="InterPro" id="IPR042469">
    <property type="entry name" value="HECTD3"/>
</dbReference>
<keyword evidence="9" id="KW-0597">Phosphoprotein</keyword>
<comment type="subunit">
    <text evidence="17">Component of the translation initiation factor 2B (eIF2B) complex which is a heterodecamer of two sets of five different subunits: alpha, beta, gamma, delta and epsilon. Subunits alpha, beta and delta comprise a regulatory subcomplex and subunits epsilon and gamma comprise a catalytic subcomplex. Within the complex, the hexameric regulatory complex resides at the center, with the two heterodimeric catalytic subcomplexes bound on opposite sides.</text>
</comment>
<dbReference type="Gene3D" id="3.90.550.10">
    <property type="entry name" value="Spore Coat Polysaccharide Biosynthesis Protein SpsA, Chain A"/>
    <property type="match status" value="1"/>
</dbReference>
<evidence type="ECO:0000256" key="18">
    <source>
        <dbReference type="ARBA" id="ARBA00063410"/>
    </source>
</evidence>
<evidence type="ECO:0000256" key="16">
    <source>
        <dbReference type="ARBA" id="ARBA00045373"/>
    </source>
</evidence>
<dbReference type="Proteomes" id="UP000322234">
    <property type="component" value="Unassembled WGS sequence"/>
</dbReference>
<dbReference type="Gene3D" id="2.160.10.10">
    <property type="entry name" value="Hexapeptide repeat proteins"/>
    <property type="match status" value="1"/>
</dbReference>
<dbReference type="InterPro" id="IPR005835">
    <property type="entry name" value="NTP_transferase_dom"/>
</dbReference>
<dbReference type="GO" id="GO:0043161">
    <property type="term" value="P:proteasome-mediated ubiquitin-dependent protein catabolic process"/>
    <property type="evidence" value="ECO:0007669"/>
    <property type="project" value="TreeGrafter"/>
</dbReference>
<dbReference type="FunFam" id="3.90.1750.10:FF:000025">
    <property type="entry name" value="Putative E3 ubiquitin-protein ligase HECTD3"/>
    <property type="match status" value="1"/>
</dbReference>
<dbReference type="FunFam" id="2.60.120.260:FF:000067">
    <property type="entry name" value="Putative E3 ubiquitin-protein ligase HECTD3"/>
    <property type="match status" value="1"/>
</dbReference>
<comment type="caution">
    <text evidence="25">The sequence shown here is derived from an EMBL/GenBank/DDBJ whole genome shotgun (WGS) entry which is preliminary data.</text>
</comment>
<dbReference type="Gene3D" id="3.30.2410.10">
    <property type="entry name" value="Hect, E3 ligase catalytic domain"/>
    <property type="match status" value="1"/>
</dbReference>
<keyword evidence="10" id="KW-0808">Transferase</keyword>
<dbReference type="Pfam" id="PF25084">
    <property type="entry name" value="LbH_EIF2B"/>
    <property type="match status" value="1"/>
</dbReference>
<dbReference type="PROSITE" id="PS50237">
    <property type="entry name" value="HECT"/>
    <property type="match status" value="1"/>
</dbReference>
<dbReference type="InterPro" id="IPR008979">
    <property type="entry name" value="Galactose-bd-like_sf"/>
</dbReference>
<dbReference type="Pfam" id="PF00632">
    <property type="entry name" value="HECT"/>
    <property type="match status" value="1"/>
</dbReference>
<evidence type="ECO:0000256" key="19">
    <source>
        <dbReference type="ARBA" id="ARBA00068439"/>
    </source>
</evidence>
<comment type="subunit">
    <text evidence="18">Interacts with TRIOBP. Interacts with STX8.</text>
</comment>
<dbReference type="FunFam" id="2.160.10.10:FF:000031">
    <property type="entry name" value="Translation initiation factor eIF-2B subunit gamma"/>
    <property type="match status" value="1"/>
</dbReference>
<dbReference type="Gene3D" id="3.30.2160.10">
    <property type="entry name" value="Hect, E3 ligase catalytic domain"/>
    <property type="match status" value="1"/>
</dbReference>
<dbReference type="GO" id="GO:0005085">
    <property type="term" value="F:guanyl-nucleotide exchange factor activity"/>
    <property type="evidence" value="ECO:0007669"/>
    <property type="project" value="UniProtKB-ARBA"/>
</dbReference>